<evidence type="ECO:0000256" key="1">
    <source>
        <dbReference type="ARBA" id="ARBA00022747"/>
    </source>
</evidence>
<dbReference type="PANTHER" id="PTHR30408:SF13">
    <property type="entry name" value="TYPE I RESTRICTION ENZYME HINDI SPECIFICITY SUBUNIT"/>
    <property type="match status" value="1"/>
</dbReference>
<dbReference type="PATRIC" id="fig|1171373.8.peg.1053"/>
<evidence type="ECO:0000256" key="2">
    <source>
        <dbReference type="ARBA" id="ARBA00023125"/>
    </source>
</evidence>
<dbReference type="CDD" id="cd17260">
    <property type="entry name" value="RMtype1_S_EcoEI-TRD1-CR1_like"/>
    <property type="match status" value="1"/>
</dbReference>
<dbReference type="REBASE" id="55722">
    <property type="entry name" value="S.Pac4875ORF10550P"/>
</dbReference>
<dbReference type="eggNOG" id="COG0732">
    <property type="taxonomic scope" value="Bacteria"/>
</dbReference>
<evidence type="ECO:0000313" key="3">
    <source>
        <dbReference type="EMBL" id="AFV88880.1"/>
    </source>
</evidence>
<name>K7SI12_ACIA4</name>
<proteinExistence type="predicted"/>
<dbReference type="PANTHER" id="PTHR30408">
    <property type="entry name" value="TYPE-1 RESTRICTION ENZYME ECOKI SPECIFICITY PROTEIN"/>
    <property type="match status" value="1"/>
</dbReference>
<dbReference type="EMBL" id="CP003493">
    <property type="protein sequence ID" value="AFV88880.1"/>
    <property type="molecule type" value="Genomic_DNA"/>
</dbReference>
<dbReference type="InterPro" id="IPR044946">
    <property type="entry name" value="Restrct_endonuc_typeI_TRD_sf"/>
</dbReference>
<accession>K7SI12</accession>
<dbReference type="HOGENOM" id="CLU_021095_2_2_11"/>
<dbReference type="Gene3D" id="3.90.220.20">
    <property type="entry name" value="DNA methylase specificity domains"/>
    <property type="match status" value="1"/>
</dbReference>
<sequence>MGSIDDHIENNRRRVEVLEEMARTIYREWFVKFRYPGHEDVPMVDSALGPIPEGWEVAPASTLITVNPRIKLDKSVEHPFITMSDLDEGSLSCRPSDVRTGGSGSKFELGDTLFARITPCLQNGKTGLVQSLAEGEVGMGSTEFIVLRGKLVGSAYTYCLARDEHFRGHAISSMSGASGRQRVRNECFDSYLIAAPPGGLSDEFEATAEPLLLQAKVLFDESERLGALRDALLPKLVTGEIDVSSLDLDAVVVEQVAS</sequence>
<dbReference type="KEGG" id="pbo:PACID_10560"/>
<gene>
    <name evidence="3" type="ordered locus">PACID_10560</name>
</gene>
<dbReference type="SUPFAM" id="SSF116734">
    <property type="entry name" value="DNA methylase specificity domain"/>
    <property type="match status" value="1"/>
</dbReference>
<evidence type="ECO:0000313" key="4">
    <source>
        <dbReference type="Proteomes" id="UP000000214"/>
    </source>
</evidence>
<protein>
    <submittedName>
        <fullName evidence="3">Specificity protein s</fullName>
        <ecNumber evidence="3">3.1.21.3</ecNumber>
    </submittedName>
</protein>
<dbReference type="InterPro" id="IPR052021">
    <property type="entry name" value="Type-I_RS_S_subunit"/>
</dbReference>
<reference evidence="3 4" key="1">
    <citation type="journal article" date="2012" name="BMC Genomics">
        <title>The genome sequence of Propionibacterium acidipropionici provides insights into its biotechnological and industrial potential.</title>
        <authorList>
            <person name="Parizzi L.P."/>
            <person name="Grassi M.C."/>
            <person name="Llerena L.A."/>
            <person name="Carazzolle M.F."/>
            <person name="Queiroz V.L."/>
            <person name="Lunardi I."/>
            <person name="Zeidler A.F."/>
            <person name="Teixeira P.J."/>
            <person name="Mieczkowski P."/>
            <person name="Rincones J."/>
            <person name="Pereira G.A."/>
        </authorList>
    </citation>
    <scope>NUCLEOTIDE SEQUENCE [LARGE SCALE GENOMIC DNA]</scope>
    <source>
        <strain evidence="4">ATCC 4875 / DSM 20272 / JCM 6432 / NBRC 12425 / NCIMB 8070</strain>
    </source>
</reference>
<dbReference type="GO" id="GO:0003677">
    <property type="term" value="F:DNA binding"/>
    <property type="evidence" value="ECO:0007669"/>
    <property type="project" value="UniProtKB-KW"/>
</dbReference>
<keyword evidence="3" id="KW-0378">Hydrolase</keyword>
<dbReference type="EC" id="3.1.21.3" evidence="3"/>
<keyword evidence="2" id="KW-0238">DNA-binding</keyword>
<dbReference type="STRING" id="1171373.PACID_10560"/>
<keyword evidence="1" id="KW-0680">Restriction system</keyword>
<dbReference type="GO" id="GO:0009035">
    <property type="term" value="F:type I site-specific deoxyribonuclease activity"/>
    <property type="evidence" value="ECO:0007669"/>
    <property type="project" value="UniProtKB-EC"/>
</dbReference>
<dbReference type="GO" id="GO:0009307">
    <property type="term" value="P:DNA restriction-modification system"/>
    <property type="evidence" value="ECO:0007669"/>
    <property type="project" value="UniProtKB-KW"/>
</dbReference>
<dbReference type="Proteomes" id="UP000000214">
    <property type="component" value="Chromosome"/>
</dbReference>
<dbReference type="AlphaFoldDB" id="K7SI12"/>
<organism evidence="3 4">
    <name type="scientific">Acidipropionibacterium acidipropionici (strain ATCC 4875 / DSM 20272 / JCM 6432 / NBRC 12425 / NCIMB 8070 / 4)</name>
    <name type="common">Propionibacterium acidipropionici</name>
    <dbReference type="NCBI Taxonomy" id="1171373"/>
    <lineage>
        <taxon>Bacteria</taxon>
        <taxon>Bacillati</taxon>
        <taxon>Actinomycetota</taxon>
        <taxon>Actinomycetes</taxon>
        <taxon>Propionibacteriales</taxon>
        <taxon>Propionibacteriaceae</taxon>
        <taxon>Acidipropionibacterium</taxon>
    </lineage>
</organism>